<evidence type="ECO:0000313" key="1">
    <source>
        <dbReference type="RefSeq" id="XP_059604992.1"/>
    </source>
</evidence>
<sequence>MQHAAGKPAADDMRNKALHAISLGQAFHGSSPGRAVSAKERTSIVNPAQMTADMVGVFRLFHWDGWGVHYSPNRLEFLDWRSVASSGDEGKSEFPDGVWTGQALESIANMQLRGLPLRVPGDFRQFHPPLLFSLAKDFFIPVDVANSITAKPPETIPGQSLSAISPFLSCGQMRGTNAVGSPDPLSGKSCASHQRVSASTLAFRTGGSRIPGYRTEEQMATPCHEPWLSRRARRIPNVY</sequence>
<reference evidence="1" key="2">
    <citation type="submission" date="2025-08" db="UniProtKB">
        <authorList>
            <consortium name="RefSeq"/>
        </authorList>
    </citation>
    <scope>IDENTIFICATION</scope>
</reference>
<reference evidence="1" key="1">
    <citation type="submission" date="2025-02" db="EMBL/GenBank/DDBJ databases">
        <authorList>
            <consortium name="NCBI Genome Project"/>
        </authorList>
    </citation>
    <scope>NUCLEOTIDE SEQUENCE</scope>
</reference>
<dbReference type="RefSeq" id="XP_059604992.1">
    <property type="nucleotide sequence ID" value="XM_059745600.1"/>
</dbReference>
<dbReference type="VEuPathDB" id="FungiDB:An18g01560"/>
<protein>
    <submittedName>
        <fullName evidence="1">Uncharacterized protein</fullName>
    </submittedName>
</protein>
<dbReference type="GeneID" id="84593643"/>
<accession>A0AAJ8BW31</accession>
<organism evidence="1">
    <name type="scientific">Aspergillus niger</name>
    <dbReference type="NCBI Taxonomy" id="5061"/>
    <lineage>
        <taxon>Eukaryota</taxon>
        <taxon>Fungi</taxon>
        <taxon>Dikarya</taxon>
        <taxon>Ascomycota</taxon>
        <taxon>Pezizomycotina</taxon>
        <taxon>Eurotiomycetes</taxon>
        <taxon>Eurotiomycetidae</taxon>
        <taxon>Eurotiales</taxon>
        <taxon>Aspergillaceae</taxon>
        <taxon>Aspergillus</taxon>
        <taxon>Aspergillus subgen. Circumdati</taxon>
    </lineage>
</organism>
<proteinExistence type="predicted"/>
<name>A0AAJ8BW31_ASPNG</name>
<gene>
    <name evidence="1" type="ORF">An18g01560</name>
</gene>
<dbReference type="AlphaFoldDB" id="A0AAJ8BW31"/>
<dbReference type="KEGG" id="ang:An18g01560"/>